<reference evidence="2" key="1">
    <citation type="submission" date="2021-01" db="EMBL/GenBank/DDBJ databases">
        <authorList>
            <consortium name="Genoscope - CEA"/>
            <person name="William W."/>
        </authorList>
    </citation>
    <scope>NUCLEOTIDE SEQUENCE</scope>
</reference>
<dbReference type="EMBL" id="CAJJDM010000028">
    <property type="protein sequence ID" value="CAD8059744.1"/>
    <property type="molecule type" value="Genomic_DNA"/>
</dbReference>
<gene>
    <name evidence="2" type="ORF">PPRIM_AZ9-3.1.T0290145</name>
</gene>
<feature type="coiled-coil region" evidence="1">
    <location>
        <begin position="1109"/>
        <end position="1136"/>
    </location>
</feature>
<dbReference type="OMA" id="SEYIKYQ"/>
<evidence type="ECO:0000256" key="1">
    <source>
        <dbReference type="SAM" id="Coils"/>
    </source>
</evidence>
<evidence type="ECO:0000313" key="3">
    <source>
        <dbReference type="Proteomes" id="UP000688137"/>
    </source>
</evidence>
<evidence type="ECO:0000313" key="2">
    <source>
        <dbReference type="EMBL" id="CAD8059744.1"/>
    </source>
</evidence>
<comment type="caution">
    <text evidence="2">The sequence shown here is derived from an EMBL/GenBank/DDBJ whole genome shotgun (WGS) entry which is preliminary data.</text>
</comment>
<name>A0A8S1L9V9_PARPR</name>
<accession>A0A8S1L9V9</accession>
<protein>
    <submittedName>
        <fullName evidence="2">Uncharacterized protein</fullName>
    </submittedName>
</protein>
<proteinExistence type="predicted"/>
<keyword evidence="3" id="KW-1185">Reference proteome</keyword>
<dbReference type="Proteomes" id="UP000688137">
    <property type="component" value="Unassembled WGS sequence"/>
</dbReference>
<organism evidence="2 3">
    <name type="scientific">Paramecium primaurelia</name>
    <dbReference type="NCBI Taxonomy" id="5886"/>
    <lineage>
        <taxon>Eukaryota</taxon>
        <taxon>Sar</taxon>
        <taxon>Alveolata</taxon>
        <taxon>Ciliophora</taxon>
        <taxon>Intramacronucleata</taxon>
        <taxon>Oligohymenophorea</taxon>
        <taxon>Peniculida</taxon>
        <taxon>Parameciidae</taxon>
        <taxon>Paramecium</taxon>
    </lineage>
</organism>
<keyword evidence="1" id="KW-0175">Coiled coil</keyword>
<feature type="coiled-coil region" evidence="1">
    <location>
        <begin position="514"/>
        <end position="576"/>
    </location>
</feature>
<sequence>MKMSLLQLERSYLDALSELGEHAPQTIQACVTLIETLNQTGRYQIQQKQQGEKYFQRAIELASKLEMEELLNVKYSTYMLYAEYLEFQHNNKQAYNLLIQLLPLQKTNQKSIIMIQIQIMNHIIENGRLCKIANVVPLNEKLLNLMEEIGLTFYLQKQFSKKFQQILLQALSFQAKIYHKQNKDREAAQLYFQSFHLSEELLGIHEKRTQEYKRLYEQLSDKISVNIEIQSQDEEDDEQPQQLQVTPREEILKTFRPKITSFNNYIINVDSARAPKPSKKIDKSNKLTTSSSINKPTLLIKDTPLQSLFIIKNQSKRPTSSQGTTKLTSPTRGASFLSKKNTERFHNKMLSLEQSALKELDDTQPPNLTNELLITRPQYEHKPFKRIEFYKQHTSKQQTTSNYQIQLTIPTRPQIREPSKNNIISKVDIKKISNTPSTQKIERPSQKKILAPEIQPTILNIKQIGSTKNLTNDNDEDITKQEENKNLSFENEEPIKIHSPHDSIIAKYLETHSIDKLLEAVEKIKGKLKKYVQNSHKRKIELQERKHQHSPSRVIMNNKQQQLNRSNTLIDIVEKKLLENEASKIIFKFFQSANTMEWYPIHFYDKLFTDFETSKWTLENPRIRGQFLQKSAKNDDCQQINLEQIQNILFNLKRHSALQVIGSIEISNHTRKIQFRFIIDTLVEHYKDIQSYDDMMDLFDQLLNIYLMQEDLFSEWLDNRKEQTLYRVSKGKVTAPDQKRLSINIEFTREHKMELQENIQFYQYLLSKVLFLIKRKSYIRTMNGYKFKSVPQNLQVSIQQYNNQIYQKKLERIRNYFQYLDCEIQNQKSKPILSQKRHRKRNKDKHLFIAQDRKQTIIKEATSPAQDDESQPHSQRNSPYVSLKDTGIIIGNELQSRQLILGAETPLIQPLLRQPVKSNWKNMAHQEAPPQLIDIFTLETQDYLQRYFPEFKLNIPPIDYHPTPAPNIKKILTESQYHFRQEIPSKKYVKLEYKPIHLEDYLILTQVVKIDKQFYYLTLSDKLQLKQVFGKDLWEDQLEIQLKQLINYTVGRTGYIIDLIELQNILQQKLQIVNCKIQIKQDETDNSYQKKLNKIFRVNKRLYQVIQSIEFIEEGLKELSQESNSQQEDSVDLVEEQKREPLIDIVFILGILHNNTYIEYLNYLPNCYLLKNLNGKFMLQDPEQPRKPKFPFRLILSHEDMNKHISRTNEQTINAKDITLFPHYNSVFLIRQNQFIYKPIGVKLRILSDLRKLHQDIRNTQSKAHLLIYYNNNRKISLQLNSEQTEKWAHLFQIDGNMRQHILNYKSKLKKTLVGFKLYQNENRVSQSKDPRFLLMQDKLTQAKQYFIQTKIKSIGCVFVSAKIHSSIMLMRIMPAGNKSKSHLFIFQIDKQDPIKLIYTLCNQFILKTTQTYSKLELMPITKNQIRKQYLLSNQYHDNNVLIGQRSYSRVVYKQVKKIDKSYFIITVTLIQNFFQIYLYNQNNCRRFYFTIHRSDFLIMNQYFLDSIFPEQPHEVVEQFFRPWKLNEIQKIYSLIIKAPETFRNRTQLYIQQITQTKKNLKRSATSSFSSVSVIQRQSTLQLNQLLEELNEDNINKSCWLFDKLLLRKYNSVFENKLWMEIIKQMNINQNQIVLDTFKTVLSELVYFNDRTCNFLCYIPCHEIQQSFRWQPIRLRIHSYDNCKTIDVPLNIRGKQVQVYKLGNSLYLNYQSKQEIPSNQENMKINKNNDSEYIKYQLLYKGAFMKHKMLFIAIYLYNDVFQVRIFSQTNSISRKLDVNQVELKIPYIRQLLMLNPYEAGRRLSIIYRNNFIHASFLKL</sequence>